<dbReference type="PROSITE" id="PS00830">
    <property type="entry name" value="GREAB_2"/>
    <property type="match status" value="1"/>
</dbReference>
<dbReference type="HAMAP" id="MF_00105">
    <property type="entry name" value="GreA_GreB"/>
    <property type="match status" value="1"/>
</dbReference>
<dbReference type="InterPro" id="IPR036805">
    <property type="entry name" value="Tscrpt_elong_fac_GreA/B_N_sf"/>
</dbReference>
<gene>
    <name evidence="10" type="ORF">METZ01_LOCUS22865</name>
</gene>
<evidence type="ECO:0000259" key="8">
    <source>
        <dbReference type="Pfam" id="PF01272"/>
    </source>
</evidence>
<feature type="domain" description="Transcription elongation factor GreA/GreB C-terminal" evidence="8">
    <location>
        <begin position="84"/>
        <end position="155"/>
    </location>
</feature>
<keyword evidence="4" id="KW-0238">DNA-binding</keyword>
<dbReference type="GO" id="GO:0032784">
    <property type="term" value="P:regulation of DNA-templated transcription elongation"/>
    <property type="evidence" value="ECO:0007669"/>
    <property type="project" value="InterPro"/>
</dbReference>
<organism evidence="10">
    <name type="scientific">marine metagenome</name>
    <dbReference type="NCBI Taxonomy" id="408172"/>
    <lineage>
        <taxon>unclassified sequences</taxon>
        <taxon>metagenomes</taxon>
        <taxon>ecological metagenomes</taxon>
    </lineage>
</organism>
<evidence type="ECO:0000256" key="2">
    <source>
        <dbReference type="ARBA" id="ARBA00013729"/>
    </source>
</evidence>
<dbReference type="SUPFAM" id="SSF46557">
    <property type="entry name" value="GreA transcript cleavage protein, N-terminal domain"/>
    <property type="match status" value="1"/>
</dbReference>
<comment type="similarity">
    <text evidence="1">Belongs to the GreA/GreB family.</text>
</comment>
<dbReference type="Pfam" id="PF03449">
    <property type="entry name" value="GreA_GreB_N"/>
    <property type="match status" value="1"/>
</dbReference>
<sequence length="157" mass="16608">MPEPQQFSPDAHGRLAAEFEDLTTRGRIDIARKIETARELGDLSENGDYHAAKEEQGKMEGRILLLEALLLDAVIVEGPTGDGDTVTTGAVVTVLYNGDDEPEHLLVGSIEEQRDDLTIVSPRSPLGEALLGSAPGDEISFEAPGGTLTASVVSIDG</sequence>
<dbReference type="PANTHER" id="PTHR30437:SF4">
    <property type="entry name" value="TRANSCRIPTION ELONGATION FACTOR GREA"/>
    <property type="match status" value="1"/>
</dbReference>
<keyword evidence="5" id="KW-0804">Transcription</keyword>
<dbReference type="EMBL" id="UINC01001078">
    <property type="protein sequence ID" value="SUZ70011.1"/>
    <property type="molecule type" value="Genomic_DNA"/>
</dbReference>
<dbReference type="GO" id="GO:0003677">
    <property type="term" value="F:DNA binding"/>
    <property type="evidence" value="ECO:0007669"/>
    <property type="project" value="UniProtKB-KW"/>
</dbReference>
<comment type="function">
    <text evidence="6">Necessary for efficient RNA polymerase transcription elongation past template-encoded arresting sites. The arresting sites in DNA have the property of trapping a certain fraction of elongating RNA polymerases that pass through, resulting in locked ternary complexes. Cleavage of the nascent transcript by cleavage factors such as GreA or GreB allows the resumption of elongation from the new 3'terminus. GreA releases sequences of 2 to 3 nucleotides.</text>
</comment>
<dbReference type="GO" id="GO:0006354">
    <property type="term" value="P:DNA-templated transcription elongation"/>
    <property type="evidence" value="ECO:0007669"/>
    <property type="project" value="TreeGrafter"/>
</dbReference>
<dbReference type="InterPro" id="IPR036953">
    <property type="entry name" value="GreA/GreB_C_sf"/>
</dbReference>
<dbReference type="Gene3D" id="1.10.287.180">
    <property type="entry name" value="Transcription elongation factor, GreA/GreB, N-terminal domain"/>
    <property type="match status" value="1"/>
</dbReference>
<dbReference type="InterPro" id="IPR028624">
    <property type="entry name" value="Tscrpt_elong_fac_GreA/B"/>
</dbReference>
<keyword evidence="3" id="KW-0805">Transcription regulation</keyword>
<evidence type="ECO:0000256" key="5">
    <source>
        <dbReference type="ARBA" id="ARBA00023163"/>
    </source>
</evidence>
<protein>
    <recommendedName>
        <fullName evidence="2">Transcription elongation factor GreA</fullName>
    </recommendedName>
    <alternativeName>
        <fullName evidence="7">Transcript cleavage factor GreA</fullName>
    </alternativeName>
</protein>
<evidence type="ECO:0000313" key="10">
    <source>
        <dbReference type="EMBL" id="SUZ70011.1"/>
    </source>
</evidence>
<name>A0A381PSI3_9ZZZZ</name>
<dbReference type="InterPro" id="IPR001437">
    <property type="entry name" value="Tscrpt_elong_fac_GreA/B_C"/>
</dbReference>
<dbReference type="PANTHER" id="PTHR30437">
    <property type="entry name" value="TRANSCRIPTION ELONGATION FACTOR GREA"/>
    <property type="match status" value="1"/>
</dbReference>
<dbReference type="InterPro" id="IPR022691">
    <property type="entry name" value="Tscrpt_elong_fac_GreA/B_N"/>
</dbReference>
<evidence type="ECO:0000256" key="4">
    <source>
        <dbReference type="ARBA" id="ARBA00023125"/>
    </source>
</evidence>
<dbReference type="AlphaFoldDB" id="A0A381PSI3"/>
<feature type="domain" description="Transcription elongation factor GreA/GreB N-terminal" evidence="9">
    <location>
        <begin position="8"/>
        <end position="75"/>
    </location>
</feature>
<evidence type="ECO:0000256" key="6">
    <source>
        <dbReference type="ARBA" id="ARBA00024916"/>
    </source>
</evidence>
<dbReference type="Gene3D" id="3.10.50.30">
    <property type="entry name" value="Transcription elongation factor, GreA/GreB, C-terminal domain"/>
    <property type="match status" value="1"/>
</dbReference>
<evidence type="ECO:0000256" key="3">
    <source>
        <dbReference type="ARBA" id="ARBA00023015"/>
    </source>
</evidence>
<dbReference type="SUPFAM" id="SSF54534">
    <property type="entry name" value="FKBP-like"/>
    <property type="match status" value="1"/>
</dbReference>
<dbReference type="FunFam" id="1.10.287.180:FF:000001">
    <property type="entry name" value="Transcription elongation factor GreA"/>
    <property type="match status" value="1"/>
</dbReference>
<dbReference type="GO" id="GO:0070063">
    <property type="term" value="F:RNA polymerase binding"/>
    <property type="evidence" value="ECO:0007669"/>
    <property type="project" value="InterPro"/>
</dbReference>
<proteinExistence type="inferred from homology"/>
<dbReference type="InterPro" id="IPR018151">
    <property type="entry name" value="TF_GreA/GreB_CS"/>
</dbReference>
<evidence type="ECO:0000259" key="9">
    <source>
        <dbReference type="Pfam" id="PF03449"/>
    </source>
</evidence>
<evidence type="ECO:0000256" key="7">
    <source>
        <dbReference type="ARBA" id="ARBA00030776"/>
    </source>
</evidence>
<accession>A0A381PSI3</accession>
<dbReference type="Pfam" id="PF01272">
    <property type="entry name" value="GreA_GreB"/>
    <property type="match status" value="1"/>
</dbReference>
<dbReference type="InterPro" id="IPR023459">
    <property type="entry name" value="Tscrpt_elong_fac_GreA/B_fam"/>
</dbReference>
<reference evidence="10" key="1">
    <citation type="submission" date="2018-05" db="EMBL/GenBank/DDBJ databases">
        <authorList>
            <person name="Lanie J.A."/>
            <person name="Ng W.-L."/>
            <person name="Kazmierczak K.M."/>
            <person name="Andrzejewski T.M."/>
            <person name="Davidsen T.M."/>
            <person name="Wayne K.J."/>
            <person name="Tettelin H."/>
            <person name="Glass J.I."/>
            <person name="Rusch D."/>
            <person name="Podicherti R."/>
            <person name="Tsui H.-C.T."/>
            <person name="Winkler M.E."/>
        </authorList>
    </citation>
    <scope>NUCLEOTIDE SEQUENCE</scope>
</reference>
<evidence type="ECO:0000256" key="1">
    <source>
        <dbReference type="ARBA" id="ARBA00008213"/>
    </source>
</evidence>
<dbReference type="PIRSF" id="PIRSF006092">
    <property type="entry name" value="GreA_GreB"/>
    <property type="match status" value="1"/>
</dbReference>